<evidence type="ECO:0000256" key="6">
    <source>
        <dbReference type="ARBA" id="ARBA00047561"/>
    </source>
</evidence>
<comment type="catalytic activity">
    <reaction evidence="6">
        <text>precorrin-2 + NAD(+) = sirohydrochlorin + NADH + 2 H(+)</text>
        <dbReference type="Rhea" id="RHEA:15613"/>
        <dbReference type="ChEBI" id="CHEBI:15378"/>
        <dbReference type="ChEBI" id="CHEBI:57540"/>
        <dbReference type="ChEBI" id="CHEBI:57945"/>
        <dbReference type="ChEBI" id="CHEBI:58351"/>
        <dbReference type="ChEBI" id="CHEBI:58827"/>
        <dbReference type="EC" id="1.3.1.76"/>
    </reaction>
</comment>
<dbReference type="GO" id="GO:0004325">
    <property type="term" value="F:ferrochelatase activity"/>
    <property type="evidence" value="ECO:0007669"/>
    <property type="project" value="InterPro"/>
</dbReference>
<reference evidence="8 9" key="1">
    <citation type="submission" date="2017-06" db="EMBL/GenBank/DDBJ databases">
        <title>Draft genome sequence of anaerobic fermentative bacterium Anaeromicrobium sediminis DY2726D isolated from West Pacific Ocean sediments.</title>
        <authorList>
            <person name="Zeng X."/>
        </authorList>
    </citation>
    <scope>NUCLEOTIDE SEQUENCE [LARGE SCALE GENOMIC DNA]</scope>
    <source>
        <strain evidence="8 9">DY2726D</strain>
    </source>
</reference>
<organism evidence="8 9">
    <name type="scientific">Anaeromicrobium sediminis</name>
    <dbReference type="NCBI Taxonomy" id="1478221"/>
    <lineage>
        <taxon>Bacteria</taxon>
        <taxon>Bacillati</taxon>
        <taxon>Bacillota</taxon>
        <taxon>Clostridia</taxon>
        <taxon>Peptostreptococcales</taxon>
        <taxon>Thermotaleaceae</taxon>
        <taxon>Anaeromicrobium</taxon>
    </lineage>
</organism>
<dbReference type="GO" id="GO:0019354">
    <property type="term" value="P:siroheme biosynthetic process"/>
    <property type="evidence" value="ECO:0007669"/>
    <property type="project" value="UniProtKB-UniPathway"/>
</dbReference>
<evidence type="ECO:0000256" key="4">
    <source>
        <dbReference type="ARBA" id="ARBA00023027"/>
    </source>
</evidence>
<evidence type="ECO:0000256" key="3">
    <source>
        <dbReference type="ARBA" id="ARBA00023002"/>
    </source>
</evidence>
<dbReference type="InterPro" id="IPR042518">
    <property type="entry name" value="SirC_C"/>
</dbReference>
<name>A0A267MMZ6_9FIRM</name>
<keyword evidence="4" id="KW-0520">NAD</keyword>
<evidence type="ECO:0000256" key="1">
    <source>
        <dbReference type="ARBA" id="ARBA00005010"/>
    </source>
</evidence>
<dbReference type="InterPro" id="IPR036291">
    <property type="entry name" value="NAD(P)-bd_dom_sf"/>
</dbReference>
<evidence type="ECO:0000256" key="5">
    <source>
        <dbReference type="ARBA" id="ARBA00023244"/>
    </source>
</evidence>
<feature type="domain" description="Siroheme synthase central" evidence="7">
    <location>
        <begin position="121"/>
        <end position="145"/>
    </location>
</feature>
<evidence type="ECO:0000313" key="8">
    <source>
        <dbReference type="EMBL" id="PAB60782.1"/>
    </source>
</evidence>
<dbReference type="EC" id="1.3.1.76" evidence="2"/>
<dbReference type="InterPro" id="IPR006367">
    <property type="entry name" value="Sirohaem_synthase_N"/>
</dbReference>
<dbReference type="Gene3D" id="3.40.50.720">
    <property type="entry name" value="NAD(P)-binding Rossmann-like Domain"/>
    <property type="match status" value="1"/>
</dbReference>
<keyword evidence="9" id="KW-1185">Reference proteome</keyword>
<dbReference type="Proteomes" id="UP000216024">
    <property type="component" value="Unassembled WGS sequence"/>
</dbReference>
<keyword evidence="3" id="KW-0560">Oxidoreductase</keyword>
<dbReference type="AlphaFoldDB" id="A0A267MMZ6"/>
<dbReference type="SUPFAM" id="SSF75615">
    <property type="entry name" value="Siroheme synthase middle domains-like"/>
    <property type="match status" value="1"/>
</dbReference>
<dbReference type="Pfam" id="PF14824">
    <property type="entry name" value="Sirohm_synth_M"/>
    <property type="match status" value="1"/>
</dbReference>
<protein>
    <recommendedName>
        <fullName evidence="2">precorrin-2 dehydrogenase</fullName>
        <ecNumber evidence="2">1.3.1.76</ecNumber>
    </recommendedName>
</protein>
<dbReference type="OrthoDB" id="9773765at2"/>
<gene>
    <name evidence="8" type="ORF">CCE28_04380</name>
</gene>
<accession>A0A267MMZ6</accession>
<sequence>MDKYYPIMVNIQNKRCIVIGGGKVALRKTKTLLKYGAKVTLVSPEIDEEIKKLFHKNKIEIIKRNYEYGDLEGATLAYIATDNEQVNELVLKESNSKNILVNCAKNPEDSDFIIPSSIKKGPLSISISTEGKSPMLAKKIKEDLELIFKDEYETFIEELGKIRKMAIDNIDDIKVRRELFKELVYGSLLDDFMDNDIDDLEDEMRRIYMKYKMGSNTKTHRKR</sequence>
<dbReference type="PANTHER" id="PTHR35330">
    <property type="entry name" value="SIROHEME BIOSYNTHESIS PROTEIN MET8"/>
    <property type="match status" value="1"/>
</dbReference>
<dbReference type="PANTHER" id="PTHR35330:SF1">
    <property type="entry name" value="SIROHEME BIOSYNTHESIS PROTEIN MET8"/>
    <property type="match status" value="1"/>
</dbReference>
<dbReference type="GO" id="GO:0043115">
    <property type="term" value="F:precorrin-2 dehydrogenase activity"/>
    <property type="evidence" value="ECO:0007669"/>
    <property type="project" value="UniProtKB-EC"/>
</dbReference>
<dbReference type="Gene3D" id="1.10.8.610">
    <property type="entry name" value="SirC, precorrin-2 dehydrogenase, C-terminal helical domain-like"/>
    <property type="match status" value="1"/>
</dbReference>
<dbReference type="UniPathway" id="UPA00262">
    <property type="reaction ID" value="UER00222"/>
</dbReference>
<evidence type="ECO:0000256" key="2">
    <source>
        <dbReference type="ARBA" id="ARBA00012400"/>
    </source>
</evidence>
<dbReference type="NCBIfam" id="TIGR01470">
    <property type="entry name" value="cysG_Nterm"/>
    <property type="match status" value="1"/>
</dbReference>
<comment type="caution">
    <text evidence="8">The sequence shown here is derived from an EMBL/GenBank/DDBJ whole genome shotgun (WGS) entry which is preliminary data.</text>
</comment>
<keyword evidence="5" id="KW-0627">Porphyrin biosynthesis</keyword>
<dbReference type="EMBL" id="NIBG01000002">
    <property type="protein sequence ID" value="PAB60782.1"/>
    <property type="molecule type" value="Genomic_DNA"/>
</dbReference>
<dbReference type="InterPro" id="IPR028161">
    <property type="entry name" value="Met8-like"/>
</dbReference>
<comment type="pathway">
    <text evidence="1">Porphyrin-containing compound metabolism; siroheme biosynthesis; sirohydrochlorin from precorrin-2: step 1/1.</text>
</comment>
<dbReference type="SUPFAM" id="SSF51735">
    <property type="entry name" value="NAD(P)-binding Rossmann-fold domains"/>
    <property type="match status" value="1"/>
</dbReference>
<dbReference type="InterPro" id="IPR028281">
    <property type="entry name" value="Sirohaem_synthase_central"/>
</dbReference>
<evidence type="ECO:0000313" key="9">
    <source>
        <dbReference type="Proteomes" id="UP000216024"/>
    </source>
</evidence>
<evidence type="ECO:0000259" key="7">
    <source>
        <dbReference type="Pfam" id="PF14824"/>
    </source>
</evidence>
<dbReference type="Pfam" id="PF13241">
    <property type="entry name" value="NAD_binding_7"/>
    <property type="match status" value="1"/>
</dbReference>
<proteinExistence type="predicted"/>